<comment type="similarity">
    <text evidence="2">Belongs to the major facilitator superfamily. Sugar transporter (TC 2.A.1.1) family.</text>
</comment>
<dbReference type="KEGG" id="fcy:FRACYDRAFT_243753"/>
<dbReference type="PRINTS" id="PR00171">
    <property type="entry name" value="SUGRTRNSPORT"/>
</dbReference>
<feature type="transmembrane region" description="Helical" evidence="14">
    <location>
        <begin position="430"/>
        <end position="448"/>
    </location>
</feature>
<sequence length="526" mass="57352">MSLLTCTLYVVGAIFALPPVTSLFADGIGRRKTIIVAGILFAIAMAMQASAASVSYPASKALLWSGRAFLGIPVAFSVTTSPMFLSEIAPKESRGFFGGLFQFTLLIFLVVAAGIGMGINSAFPLSENAYQYAVWWMVPVGLLCSAAMYCSNETPQFLMLKGKYDEAETVLFHLREGSDEKSIRKEFNLMKEEIDAEIALGEVTYKDLFSGFPLRIILITSLMQALQQMSGMNILNNYAPKLYEGVIDNPAMYGFLGNIVQLIGTIPSALIVDRVGRRPLLMGGTVALGLAWVVIAILNDTIIQQPEECLRAFSCPESITDCDTDAIFTSASMGIESVCSMFEQGSSNYTSCSASSNFQFIPADTFNLDCLYTGDGAPTAMDPTANVAPIVSYVILAMTFIIDFVFGFTLGPIVWSYNAEIAPTKFRAQILGLAAASNLFWTGFVTYVPPILIGAIGYDTFWIFAGCMVIACAFFYWIVETKGLPLEVVTEKWEKKLNCEYTNLHHTENGGSFDTDSEEEQEDAMA</sequence>
<evidence type="ECO:0000256" key="9">
    <source>
        <dbReference type="ARBA" id="ARBA00044656"/>
    </source>
</evidence>
<keyword evidence="17" id="KW-1185">Reference proteome</keyword>
<dbReference type="InterPro" id="IPR005829">
    <property type="entry name" value="Sugar_transporter_CS"/>
</dbReference>
<feature type="transmembrane region" description="Helical" evidence="14">
    <location>
        <begin position="35"/>
        <end position="56"/>
    </location>
</feature>
<feature type="transmembrane region" description="Helical" evidence="14">
    <location>
        <begin position="251"/>
        <end position="272"/>
    </location>
</feature>
<comment type="catalytic activity">
    <reaction evidence="11">
        <text>D-glucosamine(out) = D-glucosamine(in)</text>
        <dbReference type="Rhea" id="RHEA:78423"/>
        <dbReference type="ChEBI" id="CHEBI:58723"/>
    </reaction>
    <physiologicalReaction direction="left-to-right" evidence="11">
        <dbReference type="Rhea" id="RHEA:78424"/>
    </physiologicalReaction>
</comment>
<dbReference type="Gene3D" id="1.20.1250.20">
    <property type="entry name" value="MFS general substrate transporter like domains"/>
    <property type="match status" value="2"/>
</dbReference>
<feature type="transmembrane region" description="Helical" evidence="14">
    <location>
        <begin position="460"/>
        <end position="479"/>
    </location>
</feature>
<comment type="catalytic activity">
    <reaction evidence="9">
        <text>D-xylose(out) = D-xylose(in)</text>
        <dbReference type="Rhea" id="RHEA:78427"/>
        <dbReference type="ChEBI" id="CHEBI:53455"/>
    </reaction>
    <physiologicalReaction direction="left-to-right" evidence="9">
        <dbReference type="Rhea" id="RHEA:78428"/>
    </physiologicalReaction>
</comment>
<dbReference type="PROSITE" id="PS00216">
    <property type="entry name" value="SUGAR_TRANSPORT_1"/>
    <property type="match status" value="2"/>
</dbReference>
<comment type="catalytic activity">
    <reaction evidence="12">
        <text>D-fructose(out) = D-fructose(in)</text>
        <dbReference type="Rhea" id="RHEA:60372"/>
        <dbReference type="ChEBI" id="CHEBI:37721"/>
    </reaction>
    <physiologicalReaction direction="left-to-right" evidence="12">
        <dbReference type="Rhea" id="RHEA:60373"/>
    </physiologicalReaction>
</comment>
<evidence type="ECO:0000313" key="16">
    <source>
        <dbReference type="EMBL" id="OEU12503.1"/>
    </source>
</evidence>
<feature type="domain" description="Major facilitator superfamily (MFS) profile" evidence="15">
    <location>
        <begin position="1"/>
        <end position="483"/>
    </location>
</feature>
<dbReference type="PROSITE" id="PS50850">
    <property type="entry name" value="MFS"/>
    <property type="match status" value="1"/>
</dbReference>
<evidence type="ECO:0000256" key="5">
    <source>
        <dbReference type="ARBA" id="ARBA00022989"/>
    </source>
</evidence>
<evidence type="ECO:0000256" key="10">
    <source>
        <dbReference type="ARBA" id="ARBA00044662"/>
    </source>
</evidence>
<evidence type="ECO:0000256" key="2">
    <source>
        <dbReference type="ARBA" id="ARBA00010992"/>
    </source>
</evidence>
<evidence type="ECO:0000256" key="1">
    <source>
        <dbReference type="ARBA" id="ARBA00004141"/>
    </source>
</evidence>
<evidence type="ECO:0000256" key="8">
    <source>
        <dbReference type="ARBA" id="ARBA00044648"/>
    </source>
</evidence>
<evidence type="ECO:0000256" key="7">
    <source>
        <dbReference type="ARBA" id="ARBA00044637"/>
    </source>
</evidence>
<reference evidence="16 17" key="1">
    <citation type="submission" date="2016-09" db="EMBL/GenBank/DDBJ databases">
        <title>Extensive genetic diversity and differential bi-allelic expression allows diatom success in the polar Southern Ocean.</title>
        <authorList>
            <consortium name="DOE Joint Genome Institute"/>
            <person name="Mock T."/>
            <person name="Otillar R.P."/>
            <person name="Strauss J."/>
            <person name="Dupont C."/>
            <person name="Frickenhaus S."/>
            <person name="Maumus F."/>
            <person name="Mcmullan M."/>
            <person name="Sanges R."/>
            <person name="Schmutz J."/>
            <person name="Toseland A."/>
            <person name="Valas R."/>
            <person name="Veluchamy A."/>
            <person name="Ward B.J."/>
            <person name="Allen A."/>
            <person name="Barry K."/>
            <person name="Falciatore A."/>
            <person name="Ferrante M."/>
            <person name="Fortunato A.E."/>
            <person name="Gloeckner G."/>
            <person name="Gruber A."/>
            <person name="Hipkin R."/>
            <person name="Janech M."/>
            <person name="Kroth P."/>
            <person name="Leese F."/>
            <person name="Lindquist E."/>
            <person name="Lyon B.R."/>
            <person name="Martin J."/>
            <person name="Mayer C."/>
            <person name="Parker M."/>
            <person name="Quesneville H."/>
            <person name="Raymond J."/>
            <person name="Uhlig C."/>
            <person name="Valentin K.U."/>
            <person name="Worden A.Z."/>
            <person name="Armbrust E.V."/>
            <person name="Bowler C."/>
            <person name="Green B."/>
            <person name="Moulton V."/>
            <person name="Van Oosterhout C."/>
            <person name="Grigoriev I."/>
        </authorList>
    </citation>
    <scope>NUCLEOTIDE SEQUENCE [LARGE SCALE GENOMIC DNA]</scope>
    <source>
        <strain evidence="16 17">CCMP1102</strain>
    </source>
</reference>
<evidence type="ECO:0000256" key="12">
    <source>
        <dbReference type="ARBA" id="ARBA00044710"/>
    </source>
</evidence>
<feature type="transmembrane region" description="Helical" evidence="14">
    <location>
        <begin position="390"/>
        <end position="418"/>
    </location>
</feature>
<evidence type="ECO:0000256" key="11">
    <source>
        <dbReference type="ARBA" id="ARBA00044668"/>
    </source>
</evidence>
<dbReference type="PANTHER" id="PTHR48022:SF2">
    <property type="entry name" value="PLASTIDIC GLUCOSE TRANSPORTER 4"/>
    <property type="match status" value="1"/>
</dbReference>
<evidence type="ECO:0000256" key="6">
    <source>
        <dbReference type="ARBA" id="ARBA00023136"/>
    </source>
</evidence>
<organism evidence="16 17">
    <name type="scientific">Fragilariopsis cylindrus CCMP1102</name>
    <dbReference type="NCBI Taxonomy" id="635003"/>
    <lineage>
        <taxon>Eukaryota</taxon>
        <taxon>Sar</taxon>
        <taxon>Stramenopiles</taxon>
        <taxon>Ochrophyta</taxon>
        <taxon>Bacillariophyta</taxon>
        <taxon>Bacillariophyceae</taxon>
        <taxon>Bacillariophycidae</taxon>
        <taxon>Bacillariales</taxon>
        <taxon>Bacillariaceae</taxon>
        <taxon>Fragilariopsis</taxon>
    </lineage>
</organism>
<dbReference type="InterPro" id="IPR005828">
    <property type="entry name" value="MFS_sugar_transport-like"/>
</dbReference>
<evidence type="ECO:0000313" key="17">
    <source>
        <dbReference type="Proteomes" id="UP000095751"/>
    </source>
</evidence>
<dbReference type="EMBL" id="KV784364">
    <property type="protein sequence ID" value="OEU12503.1"/>
    <property type="molecule type" value="Genomic_DNA"/>
</dbReference>
<comment type="subunit">
    <text evidence="3">Homodimer.</text>
</comment>
<evidence type="ECO:0000256" key="4">
    <source>
        <dbReference type="ARBA" id="ARBA00022692"/>
    </source>
</evidence>
<comment type="catalytic activity">
    <reaction evidence="7">
        <text>D-galactose(in) = D-galactose(out)</text>
        <dbReference type="Rhea" id="RHEA:34915"/>
        <dbReference type="ChEBI" id="CHEBI:4139"/>
    </reaction>
    <physiologicalReaction direction="right-to-left" evidence="7">
        <dbReference type="Rhea" id="RHEA:34917"/>
    </physiologicalReaction>
</comment>
<dbReference type="InParanoid" id="A0A1E7F3S5"/>
<comment type="catalytic activity">
    <reaction evidence="8">
        <text>D-glucose(out) = D-glucose(in)</text>
        <dbReference type="Rhea" id="RHEA:60376"/>
        <dbReference type="ChEBI" id="CHEBI:4167"/>
    </reaction>
    <physiologicalReaction direction="left-to-right" evidence="8">
        <dbReference type="Rhea" id="RHEA:60377"/>
    </physiologicalReaction>
</comment>
<dbReference type="Pfam" id="PF00083">
    <property type="entry name" value="Sugar_tr"/>
    <property type="match status" value="2"/>
</dbReference>
<comment type="subcellular location">
    <subcellularLocation>
        <location evidence="1">Membrane</location>
        <topology evidence="1">Multi-pass membrane protein</topology>
    </subcellularLocation>
</comment>
<dbReference type="InterPro" id="IPR050360">
    <property type="entry name" value="MFS_Sugar_Transporters"/>
</dbReference>
<accession>A0A1E7F3S5</accession>
<dbReference type="OrthoDB" id="6339427at2759"/>
<evidence type="ECO:0000259" key="15">
    <source>
        <dbReference type="PROSITE" id="PS50850"/>
    </source>
</evidence>
<proteinExistence type="inferred from homology"/>
<feature type="transmembrane region" description="Helical" evidence="14">
    <location>
        <begin position="97"/>
        <end position="117"/>
    </location>
</feature>
<dbReference type="AlphaFoldDB" id="A0A1E7F3S5"/>
<comment type="catalytic activity">
    <reaction evidence="10">
        <text>D-mannose(out) = D-mannose(in)</text>
        <dbReference type="Rhea" id="RHEA:78391"/>
        <dbReference type="ChEBI" id="CHEBI:4208"/>
    </reaction>
    <physiologicalReaction direction="left-to-right" evidence="10">
        <dbReference type="Rhea" id="RHEA:78392"/>
    </physiologicalReaction>
</comment>
<feature type="transmembrane region" description="Helical" evidence="14">
    <location>
        <begin position="279"/>
        <end position="298"/>
    </location>
</feature>
<evidence type="ECO:0000256" key="13">
    <source>
        <dbReference type="ARBA" id="ARBA00044780"/>
    </source>
</evidence>
<dbReference type="PANTHER" id="PTHR48022">
    <property type="entry name" value="PLASTIDIC GLUCOSE TRANSPORTER 4"/>
    <property type="match status" value="1"/>
</dbReference>
<dbReference type="GO" id="GO:0005351">
    <property type="term" value="F:carbohydrate:proton symporter activity"/>
    <property type="evidence" value="ECO:0007669"/>
    <property type="project" value="TreeGrafter"/>
</dbReference>
<dbReference type="SUPFAM" id="SSF103473">
    <property type="entry name" value="MFS general substrate transporter"/>
    <property type="match status" value="1"/>
</dbReference>
<dbReference type="InterPro" id="IPR003663">
    <property type="entry name" value="Sugar/inositol_transpt"/>
</dbReference>
<dbReference type="InterPro" id="IPR020846">
    <property type="entry name" value="MFS_dom"/>
</dbReference>
<protein>
    <recommendedName>
        <fullName evidence="13">Hexose transporter 1</fullName>
    </recommendedName>
</protein>
<dbReference type="InterPro" id="IPR036259">
    <property type="entry name" value="MFS_trans_sf"/>
</dbReference>
<gene>
    <name evidence="16" type="ORF">FRACYDRAFT_243753</name>
</gene>
<feature type="transmembrane region" description="Helical" evidence="14">
    <location>
        <begin position="129"/>
        <end position="149"/>
    </location>
</feature>
<feature type="transmembrane region" description="Helical" evidence="14">
    <location>
        <begin position="68"/>
        <end position="85"/>
    </location>
</feature>
<name>A0A1E7F3S5_9STRA</name>
<dbReference type="GO" id="GO:0016020">
    <property type="term" value="C:membrane"/>
    <property type="evidence" value="ECO:0007669"/>
    <property type="project" value="UniProtKB-SubCell"/>
</dbReference>
<keyword evidence="5 14" id="KW-1133">Transmembrane helix</keyword>
<evidence type="ECO:0000256" key="14">
    <source>
        <dbReference type="SAM" id="Phobius"/>
    </source>
</evidence>
<dbReference type="Proteomes" id="UP000095751">
    <property type="component" value="Unassembled WGS sequence"/>
</dbReference>
<keyword evidence="4 14" id="KW-0812">Transmembrane</keyword>
<keyword evidence="6 14" id="KW-0472">Membrane</keyword>
<evidence type="ECO:0000256" key="3">
    <source>
        <dbReference type="ARBA" id="ARBA00011738"/>
    </source>
</evidence>